<dbReference type="AlphaFoldDB" id="A0A3C1KK95"/>
<comment type="caution">
    <text evidence="2">The sequence shown here is derived from an EMBL/GenBank/DDBJ whole genome shotgun (WGS) entry which is preliminary data.</text>
</comment>
<organism evidence="2 3">
    <name type="scientific">Haliea salexigens</name>
    <dbReference type="NCBI Taxonomy" id="287487"/>
    <lineage>
        <taxon>Bacteria</taxon>
        <taxon>Pseudomonadati</taxon>
        <taxon>Pseudomonadota</taxon>
        <taxon>Gammaproteobacteria</taxon>
        <taxon>Cellvibrionales</taxon>
        <taxon>Halieaceae</taxon>
        <taxon>Haliea</taxon>
    </lineage>
</organism>
<dbReference type="EMBL" id="DMND01000057">
    <property type="protein sequence ID" value="HAN26784.1"/>
    <property type="molecule type" value="Genomic_DNA"/>
</dbReference>
<dbReference type="STRING" id="1121937.GCA_000423125_01847"/>
<dbReference type="Pfam" id="PF11279">
    <property type="entry name" value="DUF3080"/>
    <property type="match status" value="1"/>
</dbReference>
<dbReference type="Proteomes" id="UP000259273">
    <property type="component" value="Unassembled WGS sequence"/>
</dbReference>
<evidence type="ECO:0000313" key="2">
    <source>
        <dbReference type="EMBL" id="HAN26784.1"/>
    </source>
</evidence>
<name>A0A3C1KK95_9GAMM</name>
<dbReference type="InterPro" id="IPR021431">
    <property type="entry name" value="DUF3080"/>
</dbReference>
<feature type="chain" id="PRO_5017658374" evidence="1">
    <location>
        <begin position="27"/>
        <end position="350"/>
    </location>
</feature>
<reference evidence="2 3" key="1">
    <citation type="journal article" date="2018" name="Nat. Biotechnol.">
        <title>A standardized bacterial taxonomy based on genome phylogeny substantially revises the tree of life.</title>
        <authorList>
            <person name="Parks D.H."/>
            <person name="Chuvochina M."/>
            <person name="Waite D.W."/>
            <person name="Rinke C."/>
            <person name="Skarshewski A."/>
            <person name="Chaumeil P.A."/>
            <person name="Hugenholtz P."/>
        </authorList>
    </citation>
    <scope>NUCLEOTIDE SEQUENCE [LARGE SCALE GENOMIC DNA]</scope>
    <source>
        <strain evidence="2">UBA9158</strain>
    </source>
</reference>
<keyword evidence="1" id="KW-0732">Signal</keyword>
<proteinExistence type="predicted"/>
<sequence>MQASSPHLRLLRAVRLAATLALVACAEPSPDAALADYVQRLERTLGHAAPAATPATLPRLPHRSEIKLTLESGNLGTLDFLALTGCAVQVTIGKRNSSLGLMASASQRLLLELEFLQLAPDCIDYQRSQGEDALADLLASAHAQKQRQLPALIFNATLGGPEYRALWRPPANLGPYPANTSSAPLTALANINASVRRWLAGDYRADNMAFEIQLSEVALGDGGALLRALALQQGWLAAGNAVLAAQRADGPLCRGDLRPAAADTLNTVIEKFFIGEVQPWSADLGRRQHDLLPLLQELEQQVASALPPAYQSWRDRRDASLSRWAEAPRQHVKALQATLEPCGGAGGRAS</sequence>
<evidence type="ECO:0000313" key="3">
    <source>
        <dbReference type="Proteomes" id="UP000259273"/>
    </source>
</evidence>
<feature type="signal peptide" evidence="1">
    <location>
        <begin position="1"/>
        <end position="26"/>
    </location>
</feature>
<protein>
    <submittedName>
        <fullName evidence="2">DUF3080 domain-containing protein</fullName>
    </submittedName>
</protein>
<gene>
    <name evidence="2" type="ORF">DCP75_03515</name>
</gene>
<evidence type="ECO:0000256" key="1">
    <source>
        <dbReference type="SAM" id="SignalP"/>
    </source>
</evidence>
<accession>A0A3C1KK95</accession>